<dbReference type="EMBL" id="CP104377">
    <property type="protein sequence ID" value="UXC19169.1"/>
    <property type="molecule type" value="Genomic_DNA"/>
</dbReference>
<evidence type="ECO:0008006" key="3">
    <source>
        <dbReference type="Google" id="ProtNLM"/>
    </source>
</evidence>
<dbReference type="Proteomes" id="UP001058290">
    <property type="component" value="Chromosome"/>
</dbReference>
<keyword evidence="2" id="KW-1185">Reference proteome</keyword>
<evidence type="ECO:0000313" key="2">
    <source>
        <dbReference type="Proteomes" id="UP001058290"/>
    </source>
</evidence>
<gene>
    <name evidence="1" type="ORF">N4T19_03310</name>
</gene>
<evidence type="ECO:0000313" key="1">
    <source>
        <dbReference type="EMBL" id="UXC19169.1"/>
    </source>
</evidence>
<sequence length="209" mass="21647">MADGVTVRQVTVGSAGPAIVVLADGSSAEVVAANAAVWLLTQDPAPPDPVDLSGKLDVDFSGFADGVTPQVTDLWPVRRGSSTFKLSVQALLTWLLGSARNWLGVQTFSAGAVLGEQSLVIKSKTIDTTMTSSTVGVDLVVHGLVQADILSVQGMVFSTAGHWIGVNSIYADSQWAFSVSATNLRAAVTASASAAVSGRPARFHIFYKG</sequence>
<reference evidence="1" key="1">
    <citation type="submission" date="2022-09" db="EMBL/GenBank/DDBJ databases">
        <title>Bacterial diversity in gut of crayfish and pufferfish.</title>
        <authorList>
            <person name="Huang Y."/>
        </authorList>
    </citation>
    <scope>NUCLEOTIDE SEQUENCE</scope>
    <source>
        <strain evidence="1">PR12</strain>
    </source>
</reference>
<dbReference type="RefSeq" id="WP_260719470.1">
    <property type="nucleotide sequence ID" value="NZ_CP104377.1"/>
</dbReference>
<accession>A0ABY6A372</accession>
<proteinExistence type="predicted"/>
<name>A0ABY6A372_9BURK</name>
<organism evidence="1 2">
    <name type="scientific">Comamonas squillarum</name>
    <dbReference type="NCBI Taxonomy" id="2977320"/>
    <lineage>
        <taxon>Bacteria</taxon>
        <taxon>Pseudomonadati</taxon>
        <taxon>Pseudomonadota</taxon>
        <taxon>Betaproteobacteria</taxon>
        <taxon>Burkholderiales</taxon>
        <taxon>Comamonadaceae</taxon>
        <taxon>Comamonas</taxon>
    </lineage>
</organism>
<protein>
    <recommendedName>
        <fullName evidence="3">Minor tail protein</fullName>
    </recommendedName>
</protein>